<proteinExistence type="predicted"/>
<dbReference type="AlphaFoldDB" id="A0A1F6E6J8"/>
<gene>
    <name evidence="1" type="ORF">A3C20_03095</name>
</gene>
<evidence type="ECO:0000313" key="1">
    <source>
        <dbReference type="EMBL" id="OGG69251.1"/>
    </source>
</evidence>
<organism evidence="1 2">
    <name type="scientific">Candidatus Kaiserbacteria bacterium RIFCSPHIGHO2_02_FULL_55_25</name>
    <dbReference type="NCBI Taxonomy" id="1798498"/>
    <lineage>
        <taxon>Bacteria</taxon>
        <taxon>Candidatus Kaiseribacteriota</taxon>
    </lineage>
</organism>
<dbReference type="EMBL" id="MFLL01000015">
    <property type="protein sequence ID" value="OGG69251.1"/>
    <property type="molecule type" value="Genomic_DNA"/>
</dbReference>
<evidence type="ECO:0000313" key="2">
    <source>
        <dbReference type="Proteomes" id="UP000176914"/>
    </source>
</evidence>
<dbReference type="Proteomes" id="UP000176914">
    <property type="component" value="Unassembled WGS sequence"/>
</dbReference>
<accession>A0A1F6E6J8</accession>
<sequence length="73" mass="7917">MKNAVARLAAVLANASKPLNITSKRNIELLTKAVDAGVCKFTREVTRHSVIDPAWKVKFGVELTNDGKRIAVA</sequence>
<comment type="caution">
    <text evidence="1">The sequence shown here is derived from an EMBL/GenBank/DDBJ whole genome shotgun (WGS) entry which is preliminary data.</text>
</comment>
<protein>
    <submittedName>
        <fullName evidence="1">Uncharacterized protein</fullName>
    </submittedName>
</protein>
<name>A0A1F6E6J8_9BACT</name>
<reference evidence="1 2" key="1">
    <citation type="journal article" date="2016" name="Nat. Commun.">
        <title>Thousands of microbial genomes shed light on interconnected biogeochemical processes in an aquifer system.</title>
        <authorList>
            <person name="Anantharaman K."/>
            <person name="Brown C.T."/>
            <person name="Hug L.A."/>
            <person name="Sharon I."/>
            <person name="Castelle C.J."/>
            <person name="Probst A.J."/>
            <person name="Thomas B.C."/>
            <person name="Singh A."/>
            <person name="Wilkins M.J."/>
            <person name="Karaoz U."/>
            <person name="Brodie E.L."/>
            <person name="Williams K.H."/>
            <person name="Hubbard S.S."/>
            <person name="Banfield J.F."/>
        </authorList>
    </citation>
    <scope>NUCLEOTIDE SEQUENCE [LARGE SCALE GENOMIC DNA]</scope>
</reference>